<reference evidence="4" key="1">
    <citation type="journal article" date="2014" name="Int. J. Syst. Evol. Microbiol.">
        <title>Complete genome sequence of Corynebacterium casei LMG S-19264T (=DSM 44701T), isolated from a smear-ripened cheese.</title>
        <authorList>
            <consortium name="US DOE Joint Genome Institute (JGI-PGF)"/>
            <person name="Walter F."/>
            <person name="Albersmeier A."/>
            <person name="Kalinowski J."/>
            <person name="Ruckert C."/>
        </authorList>
    </citation>
    <scope>NUCLEOTIDE SEQUENCE</scope>
    <source>
        <strain evidence="4">JCM 3090</strain>
    </source>
</reference>
<feature type="domain" description="DUF11" evidence="3">
    <location>
        <begin position="802"/>
        <end position="897"/>
    </location>
</feature>
<comment type="similarity">
    <text evidence="1">Belongs to the TolB family.</text>
</comment>
<evidence type="ECO:0000256" key="2">
    <source>
        <dbReference type="SAM" id="MobiDB-lite"/>
    </source>
</evidence>
<dbReference type="Pfam" id="PF01345">
    <property type="entry name" value="DUF11"/>
    <property type="match status" value="1"/>
</dbReference>
<feature type="compositionally biased region" description="Basic and acidic residues" evidence="2">
    <location>
        <begin position="441"/>
        <end position="451"/>
    </location>
</feature>
<feature type="region of interest" description="Disordered" evidence="2">
    <location>
        <begin position="440"/>
        <end position="473"/>
    </location>
</feature>
<accession>A0A8J3BHF7</accession>
<dbReference type="SUPFAM" id="SSF69304">
    <property type="entry name" value="Tricorn protease N-terminal domain"/>
    <property type="match status" value="2"/>
</dbReference>
<evidence type="ECO:0000259" key="3">
    <source>
        <dbReference type="Pfam" id="PF01345"/>
    </source>
</evidence>
<dbReference type="Pfam" id="PF07676">
    <property type="entry name" value="PD40"/>
    <property type="match status" value="5"/>
</dbReference>
<dbReference type="PANTHER" id="PTHR36842:SF1">
    <property type="entry name" value="PROTEIN TOLB"/>
    <property type="match status" value="1"/>
</dbReference>
<protein>
    <recommendedName>
        <fullName evidence="3">DUF11 domain-containing protein</fullName>
    </recommendedName>
</protein>
<dbReference type="PANTHER" id="PTHR36842">
    <property type="entry name" value="PROTEIN TOLB HOMOLOG"/>
    <property type="match status" value="1"/>
</dbReference>
<name>A0A8J3BHF7_9ACTN</name>
<evidence type="ECO:0000256" key="1">
    <source>
        <dbReference type="ARBA" id="ARBA00009820"/>
    </source>
</evidence>
<proteinExistence type="inferred from homology"/>
<dbReference type="RefSeq" id="WP_189172223.1">
    <property type="nucleotide sequence ID" value="NZ_BMQB01000014.1"/>
</dbReference>
<dbReference type="InterPro" id="IPR001434">
    <property type="entry name" value="OmcB-like_DUF11"/>
</dbReference>
<dbReference type="InterPro" id="IPR011659">
    <property type="entry name" value="WD40"/>
</dbReference>
<dbReference type="Gene3D" id="2.120.10.30">
    <property type="entry name" value="TolB, C-terminal domain"/>
    <property type="match status" value="2"/>
</dbReference>
<evidence type="ECO:0000313" key="5">
    <source>
        <dbReference type="Proteomes" id="UP000649739"/>
    </source>
</evidence>
<dbReference type="AlphaFoldDB" id="A0A8J3BHF7"/>
<dbReference type="InterPro" id="IPR011042">
    <property type="entry name" value="6-blade_b-propeller_TolB-like"/>
</dbReference>
<organism evidence="4 5">
    <name type="scientific">Pilimelia anulata</name>
    <dbReference type="NCBI Taxonomy" id="53371"/>
    <lineage>
        <taxon>Bacteria</taxon>
        <taxon>Bacillati</taxon>
        <taxon>Actinomycetota</taxon>
        <taxon>Actinomycetes</taxon>
        <taxon>Micromonosporales</taxon>
        <taxon>Micromonosporaceae</taxon>
        <taxon>Pilimelia</taxon>
    </lineage>
</organism>
<dbReference type="EMBL" id="BMQB01000014">
    <property type="protein sequence ID" value="GGK10119.1"/>
    <property type="molecule type" value="Genomic_DNA"/>
</dbReference>
<keyword evidence="5" id="KW-1185">Reference proteome</keyword>
<reference evidence="4" key="2">
    <citation type="submission" date="2020-09" db="EMBL/GenBank/DDBJ databases">
        <authorList>
            <person name="Sun Q."/>
            <person name="Ohkuma M."/>
        </authorList>
    </citation>
    <scope>NUCLEOTIDE SEQUENCE</scope>
    <source>
        <strain evidence="4">JCM 3090</strain>
    </source>
</reference>
<comment type="caution">
    <text evidence="4">The sequence shown here is derived from an EMBL/GenBank/DDBJ whole genome shotgun (WGS) entry which is preliminary data.</text>
</comment>
<dbReference type="Proteomes" id="UP000649739">
    <property type="component" value="Unassembled WGS sequence"/>
</dbReference>
<gene>
    <name evidence="4" type="ORF">GCM10010123_45070</name>
</gene>
<sequence>MTSAGRTPHSPGEVELPRVWAAALVAASLLTGSALVATRGAGRAAEPAAPAPQRVAFAGTEHRSLGRIVGTGADATAVPFFADGPDHLDDEVTARGDLVAWVSRRDAPTTEVYVRRGSGPATRVTTNAADECRPAISPDGRWLAYASTEGRADGGHDIVVATIGGGTPRRVTGGGADFTWPTWSPDGRELAYAARPADGSPPQVYRVDLADGGARRVTAEPGGATDPAWDPVAGHRRIAYTAATPAGPQLALVAPDGTGRRDVLPPGWRGDQPAWTADGGTLAFRSATVGAAGRVEPVDRIYSVLVRDDPCTCVMVARLAEDRAVGHPAWYTVPGEPGEHLLVSRLSAADRLTALLQDVRPDGTDPRSLRVPVLREDPRASADPRFLWHPVDGDPWFVRQVYSPDGRQLAVVRFETVDGVRSSRIWLVDADTGAARLLDLPGRRPGDRETDPAWSPDGGRLALSRSTAGAGDARTPGRIEVVRVDTGQRLLTLAGVDGLDDTQPAWSPDGARFAFTRGTYGSGERTHVWSAEAADGTDQRDVTATACGGDCAVFDDSPAYAPDGTRLVFNREADGLVETRPDGSGCRLLLPPGGDCRGPVPGQPAGPYQPRDVTFAPDGRAVVFTARRSAAPAAAEALYRYDPAAGAVTPLTAGLPGRQKEPTWQRAVDVATAPEGPPPVVGQGAAVAVPLTVEGRGSTPAPGVRLTLDVPPGLRLTGLAAPVGECAAATATCALGTLGPGGRVPVRALVVGVLVGTHPLRWSVTTELADAVPADNRAEQPVRVDPPPAGPADPALDVLVAPDPAYVGGAVGAVYTVRNPGGSPATGLRVRTALPANAPVRTGGCPPDGCAVPDLAPGATATVRLVLHAAGPGAGEVAGVVTTTGGNADPANDAAAAPLRIRQPRLALTPATGPPGFAPVLVGVDFPPGRPVRLAWDRGITAAARPVVPAADGTFSAPLLVLHRDPLGARTAVARGTGFGPVAAPPYLVVQPGQQAPGLHQRSW</sequence>
<evidence type="ECO:0000313" key="4">
    <source>
        <dbReference type="EMBL" id="GGK10119.1"/>
    </source>
</evidence>